<dbReference type="InterPro" id="IPR035994">
    <property type="entry name" value="Nucleoside_phosphorylase_sf"/>
</dbReference>
<dbReference type="GO" id="GO:0005829">
    <property type="term" value="C:cytosol"/>
    <property type="evidence" value="ECO:0007669"/>
    <property type="project" value="TreeGrafter"/>
</dbReference>
<organism evidence="5 6">
    <name type="scientific">Ceratitis capitata</name>
    <name type="common">Mediterranean fruit fly</name>
    <name type="synonym">Tephritis capitata</name>
    <dbReference type="NCBI Taxonomy" id="7213"/>
    <lineage>
        <taxon>Eukaryota</taxon>
        <taxon>Metazoa</taxon>
        <taxon>Ecdysozoa</taxon>
        <taxon>Arthropoda</taxon>
        <taxon>Hexapoda</taxon>
        <taxon>Insecta</taxon>
        <taxon>Pterygota</taxon>
        <taxon>Neoptera</taxon>
        <taxon>Endopterygota</taxon>
        <taxon>Diptera</taxon>
        <taxon>Brachycera</taxon>
        <taxon>Muscomorpha</taxon>
        <taxon>Tephritoidea</taxon>
        <taxon>Tephritidae</taxon>
        <taxon>Ceratitis</taxon>
        <taxon>Ceratitis</taxon>
    </lineage>
</organism>
<accession>A0A811U8M4</accession>
<dbReference type="Pfam" id="PF01048">
    <property type="entry name" value="PNP_UDP_1"/>
    <property type="match status" value="1"/>
</dbReference>
<feature type="binding site" evidence="2">
    <location>
        <position position="222"/>
    </location>
    <ligand>
        <name>substrate</name>
    </ligand>
</feature>
<proteinExistence type="inferred from homology"/>
<gene>
    <name evidence="5" type="ORF">CCAP1982_LOCUS3065</name>
</gene>
<feature type="binding site" evidence="2">
    <location>
        <position position="224"/>
    </location>
    <ligand>
        <name>substrate</name>
    </ligand>
</feature>
<dbReference type="Proteomes" id="UP000606786">
    <property type="component" value="Unassembled WGS sequence"/>
</dbReference>
<feature type="domain" description="Nucleoside phosphorylase" evidence="4">
    <location>
        <begin position="54"/>
        <end position="316"/>
    </location>
</feature>
<dbReference type="PANTHER" id="PTHR43691">
    <property type="entry name" value="URIDINE PHOSPHORYLASE"/>
    <property type="match status" value="1"/>
</dbReference>
<feature type="signal peptide" evidence="3">
    <location>
        <begin position="1"/>
        <end position="15"/>
    </location>
</feature>
<evidence type="ECO:0000256" key="2">
    <source>
        <dbReference type="PIRSR" id="PIRSR610059-50"/>
    </source>
</evidence>
<name>A0A811U8M4_CERCA</name>
<sequence>MALCLYIFFFHSAYSTKNPNLEQMTSDFLYHLAVNIPDTKNPTDIKNQFGHIKVVCLGGKDARMRELAKYIHENVYNGKSGSKYEKDIFEDGHRYAGFIVGSVLCVSHGVGSSTMSVVLHELIKLVRYAKCVDPLFIRIGTSGGLGVKPGTVVVSRKGYNGLLCSEYEIAILGERVSRPAYFDERLRKDLLDAATSPDGGEENAFSVIEGNTMGTDCFYEGQGRLDGASCMKANGEPYTKADKLNFLKRCHDECGIRNIEMEAPMFAALTLHCGIRAADVCVTLLNRLEGDQVNSTKAQLKDFEERPFRLVARFIKRHILSST</sequence>
<dbReference type="CDD" id="cd17763">
    <property type="entry name" value="UP_hUPP-like"/>
    <property type="match status" value="1"/>
</dbReference>
<dbReference type="InterPro" id="IPR000845">
    <property type="entry name" value="Nucleoside_phosphorylase_d"/>
</dbReference>
<keyword evidence="6" id="KW-1185">Reference proteome</keyword>
<evidence type="ECO:0000256" key="1">
    <source>
        <dbReference type="ARBA" id="ARBA00010456"/>
    </source>
</evidence>
<evidence type="ECO:0000313" key="6">
    <source>
        <dbReference type="Proteomes" id="UP000606786"/>
    </source>
</evidence>
<evidence type="ECO:0000313" key="5">
    <source>
        <dbReference type="EMBL" id="CAD6994307.1"/>
    </source>
</evidence>
<dbReference type="SUPFAM" id="SSF53167">
    <property type="entry name" value="Purine and uridine phosphorylases"/>
    <property type="match status" value="1"/>
</dbReference>
<dbReference type="GO" id="GO:0004850">
    <property type="term" value="F:uridine phosphorylase activity"/>
    <property type="evidence" value="ECO:0007669"/>
    <property type="project" value="InterPro"/>
</dbReference>
<dbReference type="Gene3D" id="3.40.50.1580">
    <property type="entry name" value="Nucleoside phosphorylase domain"/>
    <property type="match status" value="1"/>
</dbReference>
<reference evidence="5" key="1">
    <citation type="submission" date="2020-11" db="EMBL/GenBank/DDBJ databases">
        <authorList>
            <person name="Whitehead M."/>
        </authorList>
    </citation>
    <scope>NUCLEOTIDE SEQUENCE</scope>
    <source>
        <strain evidence="5">EGII</strain>
    </source>
</reference>
<feature type="chain" id="PRO_5032977601" evidence="3">
    <location>
        <begin position="16"/>
        <end position="323"/>
    </location>
</feature>
<dbReference type="InterPro" id="IPR010059">
    <property type="entry name" value="Uridine_phosphorylase_euk"/>
</dbReference>
<protein>
    <submittedName>
        <fullName evidence="5">(Mediterranean fruit fly) hypothetical protein</fullName>
    </submittedName>
</protein>
<comment type="caution">
    <text evidence="5">The sequence shown here is derived from an EMBL/GenBank/DDBJ whole genome shotgun (WGS) entry which is preliminary data.</text>
</comment>
<dbReference type="GO" id="GO:0006218">
    <property type="term" value="P:uridine catabolic process"/>
    <property type="evidence" value="ECO:0007669"/>
    <property type="project" value="TreeGrafter"/>
</dbReference>
<dbReference type="OrthoDB" id="204058at2759"/>
<feature type="binding site" evidence="2">
    <location>
        <position position="94"/>
    </location>
    <ligand>
        <name>phosphate</name>
        <dbReference type="ChEBI" id="CHEBI:43474"/>
    </ligand>
</feature>
<keyword evidence="3" id="KW-0732">Signal</keyword>
<dbReference type="NCBIfam" id="TIGR01719">
    <property type="entry name" value="euk_UDPppase"/>
    <property type="match status" value="1"/>
</dbReference>
<dbReference type="EMBL" id="CAJHJT010000001">
    <property type="protein sequence ID" value="CAD6994307.1"/>
    <property type="molecule type" value="Genomic_DNA"/>
</dbReference>
<evidence type="ECO:0000256" key="3">
    <source>
        <dbReference type="SAM" id="SignalP"/>
    </source>
</evidence>
<feature type="binding site" evidence="2">
    <location>
        <begin position="138"/>
        <end position="141"/>
    </location>
    <ligand>
        <name>phosphate</name>
        <dbReference type="ChEBI" id="CHEBI:43474"/>
    </ligand>
</feature>
<dbReference type="AlphaFoldDB" id="A0A811U8M4"/>
<evidence type="ECO:0000259" key="4">
    <source>
        <dbReference type="Pfam" id="PF01048"/>
    </source>
</evidence>
<dbReference type="GO" id="GO:0009166">
    <property type="term" value="P:nucleotide catabolic process"/>
    <property type="evidence" value="ECO:0007669"/>
    <property type="project" value="InterPro"/>
</dbReference>
<dbReference type="PANTHER" id="PTHR43691:SF11">
    <property type="entry name" value="FI09636P-RELATED"/>
    <property type="match status" value="1"/>
</dbReference>
<comment type="similarity">
    <text evidence="1">Belongs to the PNP/UDP phosphorylase family.</text>
</comment>